<keyword evidence="1" id="KW-0812">Transmembrane</keyword>
<evidence type="ECO:0000313" key="3">
    <source>
        <dbReference type="Proteomes" id="UP000198638"/>
    </source>
</evidence>
<feature type="transmembrane region" description="Helical" evidence="1">
    <location>
        <begin position="228"/>
        <end position="248"/>
    </location>
</feature>
<feature type="transmembrane region" description="Helical" evidence="1">
    <location>
        <begin position="46"/>
        <end position="65"/>
    </location>
</feature>
<dbReference type="OrthoDB" id="9794709at2"/>
<dbReference type="EMBL" id="FNRQ01000008">
    <property type="protein sequence ID" value="SEB19595.1"/>
    <property type="molecule type" value="Genomic_DNA"/>
</dbReference>
<protein>
    <submittedName>
        <fullName evidence="2">Uncharacterized membrane-anchored protein</fullName>
    </submittedName>
</protein>
<organism evidence="2 3">
    <name type="scientific">Paraburkholderia sartisoli</name>
    <dbReference type="NCBI Taxonomy" id="83784"/>
    <lineage>
        <taxon>Bacteria</taxon>
        <taxon>Pseudomonadati</taxon>
        <taxon>Pseudomonadota</taxon>
        <taxon>Betaproteobacteria</taxon>
        <taxon>Burkholderiales</taxon>
        <taxon>Burkholderiaceae</taxon>
        <taxon>Paraburkholderia</taxon>
    </lineage>
</organism>
<evidence type="ECO:0000256" key="1">
    <source>
        <dbReference type="SAM" id="Phobius"/>
    </source>
</evidence>
<proteinExistence type="predicted"/>
<gene>
    <name evidence="2" type="ORF">SAMN05192564_10895</name>
</gene>
<feature type="transmembrane region" description="Helical" evidence="1">
    <location>
        <begin position="196"/>
        <end position="216"/>
    </location>
</feature>
<dbReference type="Proteomes" id="UP000198638">
    <property type="component" value="Unassembled WGS sequence"/>
</dbReference>
<feature type="transmembrane region" description="Helical" evidence="1">
    <location>
        <begin position="72"/>
        <end position="91"/>
    </location>
</feature>
<dbReference type="Pfam" id="PF03988">
    <property type="entry name" value="DUF347"/>
    <property type="match status" value="4"/>
</dbReference>
<evidence type="ECO:0000313" key="2">
    <source>
        <dbReference type="EMBL" id="SEB19595.1"/>
    </source>
</evidence>
<keyword evidence="3" id="KW-1185">Reference proteome</keyword>
<name>A0A1H4HD21_9BURK</name>
<dbReference type="STRING" id="83784.SAMN05192564_10895"/>
<feature type="transmembrane region" description="Helical" evidence="1">
    <location>
        <begin position="103"/>
        <end position="121"/>
    </location>
</feature>
<reference evidence="3" key="1">
    <citation type="submission" date="2016-10" db="EMBL/GenBank/DDBJ databases">
        <authorList>
            <person name="Varghese N."/>
            <person name="Submissions S."/>
        </authorList>
    </citation>
    <scope>NUCLEOTIDE SEQUENCE [LARGE SCALE GENOMIC DNA]</scope>
    <source>
        <strain evidence="3">LMG 24000</strain>
    </source>
</reference>
<sequence length="258" mass="27754">MNPSSPPPVKWLNKVPEITLVFWIIKMMSTTVGETAADYLNINLKLGLAGTSIIMGCLLAGSLLFQMRAKRYVPAFYWLCVVCVSVFGTLVTDNLSDNLGVPLAVSTAVFGTALVIVFAIWYAKERTLSIQRIDTRGREYFYWTAILLTFALGTAAGDWVAEGLGTGYVNAALLFGAMIVAVALARYVLKANATLCFWLAYILTRPFGAACGDLLAQPATSGGLGLGTTMTSIVFLSTIVCLIACLSINRQPVGEDRV</sequence>
<dbReference type="InterPro" id="IPR007136">
    <property type="entry name" value="DUF347"/>
</dbReference>
<dbReference type="RefSeq" id="WP_090536537.1">
    <property type="nucleotide sequence ID" value="NZ_FNRQ01000008.1"/>
</dbReference>
<keyword evidence="1" id="KW-1133">Transmembrane helix</keyword>
<feature type="transmembrane region" description="Helical" evidence="1">
    <location>
        <begin position="141"/>
        <end position="161"/>
    </location>
</feature>
<keyword evidence="1" id="KW-0472">Membrane</keyword>
<feature type="transmembrane region" description="Helical" evidence="1">
    <location>
        <begin position="167"/>
        <end position="189"/>
    </location>
</feature>
<accession>A0A1H4HD21</accession>
<dbReference type="AlphaFoldDB" id="A0A1H4HD21"/>